<dbReference type="EMBL" id="CP034562">
    <property type="protein sequence ID" value="AZQ63839.1"/>
    <property type="molecule type" value="Genomic_DNA"/>
</dbReference>
<accession>A0A3S9P6J8</accession>
<evidence type="ECO:0000313" key="1">
    <source>
        <dbReference type="EMBL" id="AZQ63839.1"/>
    </source>
</evidence>
<dbReference type="InterPro" id="IPR002838">
    <property type="entry name" value="AIM24"/>
</dbReference>
<dbReference type="InterPro" id="IPR036983">
    <property type="entry name" value="AIM24_sf"/>
</dbReference>
<dbReference type="KEGG" id="fll:EI427_16875"/>
<keyword evidence="2" id="KW-1185">Reference proteome</keyword>
<dbReference type="Gene3D" id="3.60.160.10">
    <property type="entry name" value="Mitochondrial biogenesis AIM24"/>
    <property type="match status" value="1"/>
</dbReference>
<dbReference type="SUPFAM" id="SSF51219">
    <property type="entry name" value="TRAP-like"/>
    <property type="match status" value="1"/>
</dbReference>
<gene>
    <name evidence="1" type="ORF">EI427_16875</name>
</gene>
<dbReference type="AlphaFoldDB" id="A0A3S9P6J8"/>
<dbReference type="Pfam" id="PF01987">
    <property type="entry name" value="AIM24"/>
    <property type="match status" value="1"/>
</dbReference>
<name>A0A3S9P6J8_9BACT</name>
<dbReference type="PANTHER" id="PTHR43657:SF1">
    <property type="entry name" value="ALTERED INHERITANCE OF MITOCHONDRIA PROTEIN 24, MITOCHONDRIAL"/>
    <property type="match status" value="1"/>
</dbReference>
<dbReference type="RefSeq" id="WP_126616938.1">
    <property type="nucleotide sequence ID" value="NZ_CP034562.1"/>
</dbReference>
<organism evidence="1 2">
    <name type="scientific">Flammeovirga pectinis</name>
    <dbReference type="NCBI Taxonomy" id="2494373"/>
    <lineage>
        <taxon>Bacteria</taxon>
        <taxon>Pseudomonadati</taxon>
        <taxon>Bacteroidota</taxon>
        <taxon>Cytophagia</taxon>
        <taxon>Cytophagales</taxon>
        <taxon>Flammeovirgaceae</taxon>
        <taxon>Flammeovirga</taxon>
    </lineage>
</organism>
<dbReference type="Proteomes" id="UP000267268">
    <property type="component" value="Chromosome 1"/>
</dbReference>
<evidence type="ECO:0000313" key="2">
    <source>
        <dbReference type="Proteomes" id="UP000267268"/>
    </source>
</evidence>
<dbReference type="NCBIfam" id="TIGR00266">
    <property type="entry name" value="TIGR00266 family protein"/>
    <property type="match status" value="1"/>
</dbReference>
<dbReference type="InterPro" id="IPR016031">
    <property type="entry name" value="Trp_RNA-bd_attenuator-like_dom"/>
</dbReference>
<dbReference type="OrthoDB" id="9779518at2"/>
<reference evidence="1 2" key="1">
    <citation type="submission" date="2018-12" db="EMBL/GenBank/DDBJ databases">
        <title>Flammeovirga pectinis sp. nov., isolated from the gut of the Korean scallop, Patinopecten yessoensis.</title>
        <authorList>
            <person name="Bae J.-W."/>
            <person name="Jeong Y.-S."/>
            <person name="Kang W."/>
        </authorList>
    </citation>
    <scope>NUCLEOTIDE SEQUENCE [LARGE SCALE GENOMIC DNA]</scope>
    <source>
        <strain evidence="1 2">L12M1</strain>
    </source>
</reference>
<protein>
    <submittedName>
        <fullName evidence="1">TIGR00266 family protein</fullName>
    </submittedName>
</protein>
<sequence length="233" mass="25058">MEEVVSKKLNTEIILGPGAAAAKIELQPGEYFTAEAGAMIAMSSDIKMTTTTHKKQSGGVVKALKRMLSGESFFLNHYSADIKPGTVWLGTTLSGDMKAHELHGEGIIVQGGAYVASSPDIEVDFNWQGFKKVFSGEGLFWLNLNGEGTVIFNSFGAIYPIDIDGEHIVDTGHIVAFEESLDFTLTKAGKSWVSSFLGGEGLVCKFNGKGRVWVQSHNPSSFGKLLGPTLLPR</sequence>
<dbReference type="PANTHER" id="PTHR43657">
    <property type="entry name" value="TRYPTOPHAN RNA-BINDING ATTENUATOR PROTEIN-LIKE PROTEIN"/>
    <property type="match status" value="1"/>
</dbReference>
<proteinExistence type="predicted"/>